<dbReference type="AlphaFoldDB" id="A0A8J2W015"/>
<evidence type="ECO:0000256" key="2">
    <source>
        <dbReference type="ARBA" id="ARBA00022490"/>
    </source>
</evidence>
<comment type="subcellular location">
    <subcellularLocation>
        <location evidence="1">Cytoplasm</location>
    </subcellularLocation>
</comment>
<dbReference type="PANTHER" id="PTHR18914">
    <property type="entry name" value="ALPHA CATENIN"/>
    <property type="match status" value="1"/>
</dbReference>
<dbReference type="PANTHER" id="PTHR18914:SF33">
    <property type="entry name" value="RE47911P-RELATED"/>
    <property type="match status" value="1"/>
</dbReference>
<evidence type="ECO:0000313" key="3">
    <source>
        <dbReference type="EMBL" id="CAG9564758.1"/>
    </source>
</evidence>
<comment type="caution">
    <text evidence="3">The sequence shown here is derived from an EMBL/GenBank/DDBJ whole genome shotgun (WGS) entry which is preliminary data.</text>
</comment>
<evidence type="ECO:0000256" key="1">
    <source>
        <dbReference type="ARBA" id="ARBA00004496"/>
    </source>
</evidence>
<dbReference type="Gene3D" id="1.20.120.810">
    <property type="entry name" value="Vinculin, Vh2 four-helix bundle"/>
    <property type="match status" value="1"/>
</dbReference>
<sequence>MKENGLITDVDFMKMPKDCLRAIKFIVEILLHHIYPLIKRIGNKLNNDTSDALPEEYAIQISNVYTLCLDQIKKSVMTLIHVVKLESDKKLYLQESRNCTLERLTWCYNKLLSIEALLNTPNDDIDPNYPILAITMYFVNWIDQTFEVLNKLSSIVYKTDVKDDEEEYKKWKNEIVECVLSLHTSIDELLLSALTLCKYCLPDDQPVVKAHCQVVMRETNALLSYLIEGDLNTVKATPETLKLPINPSNINVLIDVFKDVLYVLETNTNTALLALVVHCFSQSVSPANMLKEHFDVSSGTCMCCNDSNVVDNCKVIKEFDLHNERLLNIGSFAMSCSSDQRRILSLRSGLASLEALDPHLVPAVMTSSKSLHSSILIDIWNQEVKQIRDGIFLIVDPAAFADKVKQMMHQKIQEITKDSAYNNAKTCTVINMGCVVYEFFNVYKQFEPDALSSHELLTPLLRDLNKVQMECKIVSNLFCQADDHKYNVKKTQNKNASFGQLVKRLKLLYKLVKSINNILNPSENEFYDEPEMKDITQTILNGNTYVASPRKINNMTRSIFARTNLRSSTGKFPLAVLTKHMKARTNNELSFSVQLDQICNISDIKINREASILYQTPLKTRSLRKAVLSKVVPIDLEQKWNDTEKNISERESMIEDNSLQITDVLNQINDLMCNITASKRSLNSTVFTEKSRYLSNKSTMKFDRVWDISVDDVGDLGVSNDAPSEINTLERINDLYLVESKLSDLKSGQFETSV</sequence>
<dbReference type="GO" id="GO:0016342">
    <property type="term" value="C:catenin complex"/>
    <property type="evidence" value="ECO:0007669"/>
    <property type="project" value="TreeGrafter"/>
</dbReference>
<dbReference type="GO" id="GO:0098609">
    <property type="term" value="P:cell-cell adhesion"/>
    <property type="evidence" value="ECO:0007669"/>
    <property type="project" value="TreeGrafter"/>
</dbReference>
<dbReference type="GO" id="GO:0007349">
    <property type="term" value="P:cellularization"/>
    <property type="evidence" value="ECO:0007669"/>
    <property type="project" value="InterPro"/>
</dbReference>
<dbReference type="EMBL" id="CAKASE010000051">
    <property type="protein sequence ID" value="CAG9564758.1"/>
    <property type="molecule type" value="Genomic_DNA"/>
</dbReference>
<dbReference type="Pfam" id="PF05482">
    <property type="entry name" value="Serendipity_A"/>
    <property type="match status" value="1"/>
</dbReference>
<keyword evidence="4" id="KW-1185">Reference proteome</keyword>
<reference evidence="3" key="1">
    <citation type="submission" date="2021-09" db="EMBL/GenBank/DDBJ databases">
        <authorList>
            <person name="Martin H S."/>
        </authorList>
    </citation>
    <scope>NUCLEOTIDE SEQUENCE</scope>
</reference>
<organism evidence="3 4">
    <name type="scientific">Danaus chrysippus</name>
    <name type="common">African queen</name>
    <dbReference type="NCBI Taxonomy" id="151541"/>
    <lineage>
        <taxon>Eukaryota</taxon>
        <taxon>Metazoa</taxon>
        <taxon>Ecdysozoa</taxon>
        <taxon>Arthropoda</taxon>
        <taxon>Hexapoda</taxon>
        <taxon>Insecta</taxon>
        <taxon>Pterygota</taxon>
        <taxon>Neoptera</taxon>
        <taxon>Endopterygota</taxon>
        <taxon>Lepidoptera</taxon>
        <taxon>Glossata</taxon>
        <taxon>Ditrysia</taxon>
        <taxon>Papilionoidea</taxon>
        <taxon>Nymphalidae</taxon>
        <taxon>Danainae</taxon>
        <taxon>Danaini</taxon>
        <taxon>Danaina</taxon>
        <taxon>Danaus</taxon>
        <taxon>Anosia</taxon>
    </lineage>
</organism>
<name>A0A8J2W015_9NEOP</name>
<keyword evidence="2" id="KW-0963">Cytoplasm</keyword>
<dbReference type="InterPro" id="IPR008837">
    <property type="entry name" value="Serendipity_A"/>
</dbReference>
<accession>A0A8J2W015</accession>
<dbReference type="GO" id="GO:0008013">
    <property type="term" value="F:beta-catenin binding"/>
    <property type="evidence" value="ECO:0007669"/>
    <property type="project" value="TreeGrafter"/>
</dbReference>
<gene>
    <name evidence="3" type="ORF">DCHRY22_LOCUS5705</name>
</gene>
<evidence type="ECO:0000313" key="4">
    <source>
        <dbReference type="Proteomes" id="UP000789524"/>
    </source>
</evidence>
<dbReference type="GO" id="GO:0016477">
    <property type="term" value="P:cell migration"/>
    <property type="evidence" value="ECO:0007669"/>
    <property type="project" value="TreeGrafter"/>
</dbReference>
<dbReference type="OrthoDB" id="6342160at2759"/>
<dbReference type="GO" id="GO:0005912">
    <property type="term" value="C:adherens junction"/>
    <property type="evidence" value="ECO:0007669"/>
    <property type="project" value="TreeGrafter"/>
</dbReference>
<dbReference type="GO" id="GO:0051015">
    <property type="term" value="F:actin filament binding"/>
    <property type="evidence" value="ECO:0007669"/>
    <property type="project" value="TreeGrafter"/>
</dbReference>
<dbReference type="Proteomes" id="UP000789524">
    <property type="component" value="Unassembled WGS sequence"/>
</dbReference>
<protein>
    <submittedName>
        <fullName evidence="3">(African queen) hypothetical protein</fullName>
    </submittedName>
</protein>
<proteinExistence type="predicted"/>
<dbReference type="GO" id="GO:0005737">
    <property type="term" value="C:cytoplasm"/>
    <property type="evidence" value="ECO:0007669"/>
    <property type="project" value="UniProtKB-SubCell"/>
</dbReference>